<protein>
    <submittedName>
        <fullName evidence="2">Uncharacterized protein</fullName>
    </submittedName>
</protein>
<name>A0A317SN21_9PEZI</name>
<organism evidence="2 3">
    <name type="scientific">Tuber magnatum</name>
    <name type="common">white Piedmont truffle</name>
    <dbReference type="NCBI Taxonomy" id="42249"/>
    <lineage>
        <taxon>Eukaryota</taxon>
        <taxon>Fungi</taxon>
        <taxon>Dikarya</taxon>
        <taxon>Ascomycota</taxon>
        <taxon>Pezizomycotina</taxon>
        <taxon>Pezizomycetes</taxon>
        <taxon>Pezizales</taxon>
        <taxon>Tuberaceae</taxon>
        <taxon>Tuber</taxon>
    </lineage>
</organism>
<gene>
    <name evidence="2" type="ORF">C7212DRAFT_344659</name>
</gene>
<evidence type="ECO:0000313" key="2">
    <source>
        <dbReference type="EMBL" id="PWW75884.1"/>
    </source>
</evidence>
<proteinExistence type="predicted"/>
<dbReference type="Proteomes" id="UP000246991">
    <property type="component" value="Unassembled WGS sequence"/>
</dbReference>
<evidence type="ECO:0000256" key="1">
    <source>
        <dbReference type="SAM" id="MobiDB-lite"/>
    </source>
</evidence>
<dbReference type="AlphaFoldDB" id="A0A317SN21"/>
<comment type="caution">
    <text evidence="2">The sequence shown here is derived from an EMBL/GenBank/DDBJ whole genome shotgun (WGS) entry which is preliminary data.</text>
</comment>
<accession>A0A317SN21</accession>
<sequence length="132" mass="14656">MASVTAHNVDRWLALGREIAVDSRWWLENSGGEVKIVILISVSEAEKRIHLEKWEMESFPNQGAKSASPNAPTAAPAKTQEVDIVGDVVTGGPLHLAFEKLMLREPRPGEGDIVFDTKELEQYAAFVWRSTQ</sequence>
<dbReference type="EMBL" id="PYWC01000041">
    <property type="protein sequence ID" value="PWW75884.1"/>
    <property type="molecule type" value="Genomic_DNA"/>
</dbReference>
<keyword evidence="3" id="KW-1185">Reference proteome</keyword>
<evidence type="ECO:0000313" key="3">
    <source>
        <dbReference type="Proteomes" id="UP000246991"/>
    </source>
</evidence>
<reference evidence="2 3" key="1">
    <citation type="submission" date="2018-03" db="EMBL/GenBank/DDBJ databases">
        <title>Genomes of Pezizomycetes fungi and the evolution of truffles.</title>
        <authorList>
            <person name="Murat C."/>
            <person name="Payen T."/>
            <person name="Noel B."/>
            <person name="Kuo A."/>
            <person name="Martin F.M."/>
        </authorList>
    </citation>
    <scope>NUCLEOTIDE SEQUENCE [LARGE SCALE GENOMIC DNA]</scope>
    <source>
        <strain evidence="2">091103-1</strain>
    </source>
</reference>
<feature type="region of interest" description="Disordered" evidence="1">
    <location>
        <begin position="59"/>
        <end position="79"/>
    </location>
</feature>
<dbReference type="OrthoDB" id="76567at2759"/>
<feature type="compositionally biased region" description="Low complexity" evidence="1">
    <location>
        <begin position="64"/>
        <end position="79"/>
    </location>
</feature>